<dbReference type="STRING" id="4795.A0A225WC45"/>
<keyword evidence="3" id="KW-1185">Reference proteome</keyword>
<gene>
    <name evidence="2" type="ORF">PHMEG_00011787</name>
</gene>
<dbReference type="PANTHER" id="PTHR46599">
    <property type="entry name" value="PIGGYBAC TRANSPOSABLE ELEMENT-DERIVED PROTEIN 4"/>
    <property type="match status" value="1"/>
</dbReference>
<evidence type="ECO:0000313" key="2">
    <source>
        <dbReference type="EMBL" id="OWZ14699.1"/>
    </source>
</evidence>
<accession>A0A225WC45</accession>
<organism evidence="2 3">
    <name type="scientific">Phytophthora megakarya</name>
    <dbReference type="NCBI Taxonomy" id="4795"/>
    <lineage>
        <taxon>Eukaryota</taxon>
        <taxon>Sar</taxon>
        <taxon>Stramenopiles</taxon>
        <taxon>Oomycota</taxon>
        <taxon>Peronosporomycetes</taxon>
        <taxon>Peronosporales</taxon>
        <taxon>Peronosporaceae</taxon>
        <taxon>Phytophthora</taxon>
    </lineage>
</organism>
<dbReference type="PANTHER" id="PTHR46599:SF3">
    <property type="entry name" value="PIGGYBAC TRANSPOSABLE ELEMENT-DERIVED PROTEIN 4"/>
    <property type="match status" value="1"/>
</dbReference>
<proteinExistence type="predicted"/>
<feature type="domain" description="PiggyBac transposable element-derived protein" evidence="1">
    <location>
        <begin position="18"/>
        <end position="261"/>
    </location>
</feature>
<dbReference type="OrthoDB" id="125678at2759"/>
<sequence length="264" mass="30482">MAWNTWEANERVVLHREAKKPDIQPHEVLHVLGLLMARMLNPHRRRFRDHWGSTVKGTIPRDTFSYFMARNRFEHIMANLHFTNNADVRAATDRAWKIRSVVETLQHTFPAGYKTPPVISFDEGILPSKNRNNPIRQYMKAKPHKWGTNLFLTCCATTAYCVRQVSTWVLRDSYIFWLKTQQSVDPNTGPAAAIRNLESSLSEQQGDVYPLVVTDRFYTSVQLAYQLLSRNIYSIGTIMGDKVGYPQETVEKIVIDPNELLMDS</sequence>
<evidence type="ECO:0000259" key="1">
    <source>
        <dbReference type="Pfam" id="PF13843"/>
    </source>
</evidence>
<dbReference type="EMBL" id="NBNE01001281">
    <property type="protein sequence ID" value="OWZ14699.1"/>
    <property type="molecule type" value="Genomic_DNA"/>
</dbReference>
<comment type="caution">
    <text evidence="2">The sequence shown here is derived from an EMBL/GenBank/DDBJ whole genome shotgun (WGS) entry which is preliminary data.</text>
</comment>
<evidence type="ECO:0000313" key="3">
    <source>
        <dbReference type="Proteomes" id="UP000198211"/>
    </source>
</evidence>
<protein>
    <recommendedName>
        <fullName evidence="1">PiggyBac transposable element-derived protein domain-containing protein</fullName>
    </recommendedName>
</protein>
<name>A0A225WC45_9STRA</name>
<reference evidence="3" key="1">
    <citation type="submission" date="2017-03" db="EMBL/GenBank/DDBJ databases">
        <title>Phytopthora megakarya and P. palmivora, two closely related causual agents of cacao black pod achieved similar genome size and gene model numbers by different mechanisms.</title>
        <authorList>
            <person name="Ali S."/>
            <person name="Shao J."/>
            <person name="Larry D.J."/>
            <person name="Kronmiller B."/>
            <person name="Shen D."/>
            <person name="Strem M.D."/>
            <person name="Melnick R.L."/>
            <person name="Guiltinan M.J."/>
            <person name="Tyler B.M."/>
            <person name="Meinhardt L.W."/>
            <person name="Bailey B.A."/>
        </authorList>
    </citation>
    <scope>NUCLEOTIDE SEQUENCE [LARGE SCALE GENOMIC DNA]</scope>
    <source>
        <strain evidence="3">zdho120</strain>
    </source>
</reference>
<dbReference type="Pfam" id="PF13843">
    <property type="entry name" value="DDE_Tnp_1_7"/>
    <property type="match status" value="1"/>
</dbReference>
<dbReference type="AlphaFoldDB" id="A0A225WC45"/>
<dbReference type="Proteomes" id="UP000198211">
    <property type="component" value="Unassembled WGS sequence"/>
</dbReference>
<dbReference type="InterPro" id="IPR029526">
    <property type="entry name" value="PGBD"/>
</dbReference>